<dbReference type="EMBL" id="AMWN01000001">
    <property type="protein sequence ID" value="EXJ95915.1"/>
    <property type="molecule type" value="Genomic_DNA"/>
</dbReference>
<evidence type="ECO:0000313" key="3">
    <source>
        <dbReference type="Proteomes" id="UP000019484"/>
    </source>
</evidence>
<keyword evidence="1" id="KW-0732">Signal</keyword>
<evidence type="ECO:0000313" key="2">
    <source>
        <dbReference type="EMBL" id="EXJ95915.1"/>
    </source>
</evidence>
<dbReference type="STRING" id="1182541.W9Z1V5"/>
<dbReference type="eggNOG" id="ENOG502RYEC">
    <property type="taxonomic scope" value="Eukaryota"/>
</dbReference>
<evidence type="ECO:0000256" key="1">
    <source>
        <dbReference type="SAM" id="SignalP"/>
    </source>
</evidence>
<feature type="signal peptide" evidence="1">
    <location>
        <begin position="1"/>
        <end position="21"/>
    </location>
</feature>
<organism evidence="2 3">
    <name type="scientific">Capronia coronata CBS 617.96</name>
    <dbReference type="NCBI Taxonomy" id="1182541"/>
    <lineage>
        <taxon>Eukaryota</taxon>
        <taxon>Fungi</taxon>
        <taxon>Dikarya</taxon>
        <taxon>Ascomycota</taxon>
        <taxon>Pezizomycotina</taxon>
        <taxon>Eurotiomycetes</taxon>
        <taxon>Chaetothyriomycetidae</taxon>
        <taxon>Chaetothyriales</taxon>
        <taxon>Herpotrichiellaceae</taxon>
        <taxon>Capronia</taxon>
    </lineage>
</organism>
<dbReference type="AlphaFoldDB" id="W9Z1V5"/>
<protein>
    <submittedName>
        <fullName evidence="2">Uncharacterized protein</fullName>
    </submittedName>
</protein>
<dbReference type="HOGENOM" id="CLU_116366_0_0_1"/>
<dbReference type="OrthoDB" id="5582218at2759"/>
<reference evidence="2 3" key="1">
    <citation type="submission" date="2013-03" db="EMBL/GenBank/DDBJ databases">
        <title>The Genome Sequence of Capronia coronata CBS 617.96.</title>
        <authorList>
            <consortium name="The Broad Institute Genomics Platform"/>
            <person name="Cuomo C."/>
            <person name="de Hoog S."/>
            <person name="Gorbushina A."/>
            <person name="Walker B."/>
            <person name="Young S.K."/>
            <person name="Zeng Q."/>
            <person name="Gargeya S."/>
            <person name="Fitzgerald M."/>
            <person name="Haas B."/>
            <person name="Abouelleil A."/>
            <person name="Allen A.W."/>
            <person name="Alvarado L."/>
            <person name="Arachchi H.M."/>
            <person name="Berlin A.M."/>
            <person name="Chapman S.B."/>
            <person name="Gainer-Dewar J."/>
            <person name="Goldberg J."/>
            <person name="Griggs A."/>
            <person name="Gujja S."/>
            <person name="Hansen M."/>
            <person name="Howarth C."/>
            <person name="Imamovic A."/>
            <person name="Ireland A."/>
            <person name="Larimer J."/>
            <person name="McCowan C."/>
            <person name="Murphy C."/>
            <person name="Pearson M."/>
            <person name="Poon T.W."/>
            <person name="Priest M."/>
            <person name="Roberts A."/>
            <person name="Saif S."/>
            <person name="Shea T."/>
            <person name="Sisk P."/>
            <person name="Sykes S."/>
            <person name="Wortman J."/>
            <person name="Nusbaum C."/>
            <person name="Birren B."/>
        </authorList>
    </citation>
    <scope>NUCLEOTIDE SEQUENCE [LARGE SCALE GENOMIC DNA]</scope>
    <source>
        <strain evidence="2 3">CBS 617.96</strain>
    </source>
</reference>
<accession>W9Z1V5</accession>
<dbReference type="RefSeq" id="XP_007720144.1">
    <property type="nucleotide sequence ID" value="XM_007721954.1"/>
</dbReference>
<keyword evidence="3" id="KW-1185">Reference proteome</keyword>
<sequence length="167" mass="18121">MISTRIFSPSLLPPLLLQVRALVFPDNTIGPPPPPPPSPEEARLIRSKAASDLLSLFPNALGRKFFAVVSSSNKTDSGDGGGVGVTAEDEEMRLEVEERVLGWTDNAEMNKYLVYAILEYVVVRLIPEMVDQTPSELLAERGVSLTDGDISDIIEVQLNGAEKRSSA</sequence>
<dbReference type="Proteomes" id="UP000019484">
    <property type="component" value="Unassembled WGS sequence"/>
</dbReference>
<comment type="caution">
    <text evidence="2">The sequence shown here is derived from an EMBL/GenBank/DDBJ whole genome shotgun (WGS) entry which is preliminary data.</text>
</comment>
<name>W9Z1V5_9EURO</name>
<dbReference type="GeneID" id="19155943"/>
<proteinExistence type="predicted"/>
<gene>
    <name evidence="2" type="ORF">A1O1_01040</name>
</gene>
<feature type="chain" id="PRO_5004933214" evidence="1">
    <location>
        <begin position="22"/>
        <end position="167"/>
    </location>
</feature>